<sequence>MKKTLKWHNIIVVSIIMLGPALIKSTELYFMTEPSNIGDNLEFSIMDNYKAIGIQSIQLLIAFLYLRLVKFDFSTWKYKVSLKNIMIAVVVFLLLGLLMDIAMLPTYGIDWVIDWIQTNNPISIFGNIDASLIIFSLLNGFYEEIFFLGICTAVQDKYQKIFWIYAVGLRIAVHTYQGIWSAMSLGIILGVTYHLLYRKKSNNLFIYTTSHAFADIFGLSLLHFL</sequence>
<keyword evidence="4" id="KW-0378">Hydrolase</keyword>
<feature type="transmembrane region" description="Helical" evidence="2">
    <location>
        <begin position="178"/>
        <end position="197"/>
    </location>
</feature>
<feature type="domain" description="CAAX prenyl protease 2/Lysostaphin resistance protein A-like" evidence="3">
    <location>
        <begin position="131"/>
        <end position="216"/>
    </location>
</feature>
<gene>
    <name evidence="4" type="ORF">SAMN05421767_1653</name>
</gene>
<feature type="transmembrane region" description="Helical" evidence="2">
    <location>
        <begin position="49"/>
        <end position="68"/>
    </location>
</feature>
<dbReference type="STRING" id="137733.SAMN05421767_1653"/>
<keyword evidence="4" id="KW-0645">Protease</keyword>
<feature type="transmembrane region" description="Helical" evidence="2">
    <location>
        <begin position="80"/>
        <end position="99"/>
    </location>
</feature>
<dbReference type="GO" id="GO:0004175">
    <property type="term" value="F:endopeptidase activity"/>
    <property type="evidence" value="ECO:0007669"/>
    <property type="project" value="UniProtKB-ARBA"/>
</dbReference>
<protein>
    <submittedName>
        <fullName evidence="4">CAAX protease self-immunity</fullName>
    </submittedName>
</protein>
<dbReference type="InterPro" id="IPR003675">
    <property type="entry name" value="Rce1/LyrA-like_dom"/>
</dbReference>
<keyword evidence="2" id="KW-1133">Transmembrane helix</keyword>
<keyword evidence="2" id="KW-0472">Membrane</keyword>
<dbReference type="RefSeq" id="WP_177159600.1">
    <property type="nucleotide sequence ID" value="NZ_FOGF01000065.1"/>
</dbReference>
<dbReference type="AlphaFoldDB" id="A0A1H9PNT6"/>
<comment type="similarity">
    <text evidence="1">Belongs to the UPF0177 family.</text>
</comment>
<reference evidence="4 5" key="1">
    <citation type="submission" date="2016-10" db="EMBL/GenBank/DDBJ databases">
        <authorList>
            <person name="de Groot N.N."/>
        </authorList>
    </citation>
    <scope>NUCLEOTIDE SEQUENCE [LARGE SCALE GENOMIC DNA]</scope>
    <source>
        <strain evidence="4 5">DSM 15827</strain>
    </source>
</reference>
<keyword evidence="5" id="KW-1185">Reference proteome</keyword>
<dbReference type="GO" id="GO:0080120">
    <property type="term" value="P:CAAX-box protein maturation"/>
    <property type="evidence" value="ECO:0007669"/>
    <property type="project" value="UniProtKB-ARBA"/>
</dbReference>
<dbReference type="Pfam" id="PF02517">
    <property type="entry name" value="Rce1-like"/>
    <property type="match status" value="1"/>
</dbReference>
<evidence type="ECO:0000313" key="5">
    <source>
        <dbReference type="Proteomes" id="UP000198556"/>
    </source>
</evidence>
<dbReference type="EMBL" id="FOGF01000065">
    <property type="protein sequence ID" value="SER49838.1"/>
    <property type="molecule type" value="Genomic_DNA"/>
</dbReference>
<keyword evidence="2" id="KW-0812">Transmembrane</keyword>
<evidence type="ECO:0000313" key="4">
    <source>
        <dbReference type="EMBL" id="SER49838.1"/>
    </source>
</evidence>
<proteinExistence type="inferred from homology"/>
<evidence type="ECO:0000256" key="1">
    <source>
        <dbReference type="ARBA" id="ARBA00009067"/>
    </source>
</evidence>
<evidence type="ECO:0000256" key="2">
    <source>
        <dbReference type="SAM" id="Phobius"/>
    </source>
</evidence>
<dbReference type="GO" id="GO:0006508">
    <property type="term" value="P:proteolysis"/>
    <property type="evidence" value="ECO:0007669"/>
    <property type="project" value="UniProtKB-KW"/>
</dbReference>
<organism evidence="4 5">
    <name type="scientific">Granulicatella balaenopterae</name>
    <dbReference type="NCBI Taxonomy" id="137733"/>
    <lineage>
        <taxon>Bacteria</taxon>
        <taxon>Bacillati</taxon>
        <taxon>Bacillota</taxon>
        <taxon>Bacilli</taxon>
        <taxon>Lactobacillales</taxon>
        <taxon>Carnobacteriaceae</taxon>
        <taxon>Granulicatella</taxon>
    </lineage>
</organism>
<accession>A0A1H9PNT6</accession>
<dbReference type="Proteomes" id="UP000198556">
    <property type="component" value="Unassembled WGS sequence"/>
</dbReference>
<evidence type="ECO:0000259" key="3">
    <source>
        <dbReference type="Pfam" id="PF02517"/>
    </source>
</evidence>
<name>A0A1H9PNT6_9LACT</name>